<reference evidence="3" key="1">
    <citation type="submission" date="2021-01" db="EMBL/GenBank/DDBJ databases">
        <authorList>
            <consortium name="Genoscope - CEA"/>
            <person name="William W."/>
        </authorList>
    </citation>
    <scope>NUCLEOTIDE SEQUENCE</scope>
</reference>
<feature type="chain" id="PRO_5035930045" evidence="2">
    <location>
        <begin position="21"/>
        <end position="2955"/>
    </location>
</feature>
<dbReference type="PANTHER" id="PTHR11319:SF35">
    <property type="entry name" value="OUTER MEMBRANE PROTEIN PMPC-RELATED"/>
    <property type="match status" value="1"/>
</dbReference>
<evidence type="ECO:0000256" key="1">
    <source>
        <dbReference type="SAM" id="Phobius"/>
    </source>
</evidence>
<keyword evidence="1" id="KW-1133">Transmembrane helix</keyword>
<dbReference type="CDD" id="cd00064">
    <property type="entry name" value="FU"/>
    <property type="match status" value="1"/>
</dbReference>
<feature type="signal peptide" evidence="2">
    <location>
        <begin position="1"/>
        <end position="20"/>
    </location>
</feature>
<name>A0A8S1LI02_9CILI</name>
<feature type="transmembrane region" description="Helical" evidence="1">
    <location>
        <begin position="2820"/>
        <end position="2837"/>
    </location>
</feature>
<keyword evidence="4" id="KW-1185">Reference proteome</keyword>
<evidence type="ECO:0000256" key="2">
    <source>
        <dbReference type="SAM" id="SignalP"/>
    </source>
</evidence>
<protein>
    <submittedName>
        <fullName evidence="3">Uncharacterized protein</fullName>
    </submittedName>
</protein>
<feature type="transmembrane region" description="Helical" evidence="1">
    <location>
        <begin position="2514"/>
        <end position="2532"/>
    </location>
</feature>
<dbReference type="OrthoDB" id="327938at2759"/>
<organism evidence="3 4">
    <name type="scientific">Paramecium sonneborni</name>
    <dbReference type="NCBI Taxonomy" id="65129"/>
    <lineage>
        <taxon>Eukaryota</taxon>
        <taxon>Sar</taxon>
        <taxon>Alveolata</taxon>
        <taxon>Ciliophora</taxon>
        <taxon>Intramacronucleata</taxon>
        <taxon>Oligohymenophorea</taxon>
        <taxon>Peniculida</taxon>
        <taxon>Parameciidae</taxon>
        <taxon>Paramecium</taxon>
    </lineage>
</organism>
<accession>A0A8S1LI02</accession>
<feature type="transmembrane region" description="Helical" evidence="1">
    <location>
        <begin position="2666"/>
        <end position="2684"/>
    </location>
</feature>
<keyword evidence="1" id="KW-0472">Membrane</keyword>
<feature type="transmembrane region" description="Helical" evidence="1">
    <location>
        <begin position="2849"/>
        <end position="2866"/>
    </location>
</feature>
<keyword evidence="2" id="KW-0732">Signal</keyword>
<feature type="transmembrane region" description="Helical" evidence="1">
    <location>
        <begin position="2709"/>
        <end position="2734"/>
    </location>
</feature>
<evidence type="ECO:0000313" key="3">
    <source>
        <dbReference type="EMBL" id="CAD8065885.1"/>
    </source>
</evidence>
<proteinExistence type="predicted"/>
<dbReference type="PANTHER" id="PTHR11319">
    <property type="entry name" value="G PROTEIN-COUPLED RECEPTOR-RELATED"/>
    <property type="match status" value="1"/>
</dbReference>
<dbReference type="EMBL" id="CAJJDN010000021">
    <property type="protein sequence ID" value="CAD8065885.1"/>
    <property type="molecule type" value="Genomic_DNA"/>
</dbReference>
<dbReference type="Proteomes" id="UP000692954">
    <property type="component" value="Unassembled WGS sequence"/>
</dbReference>
<dbReference type="InterPro" id="IPR006212">
    <property type="entry name" value="Furin_repeat"/>
</dbReference>
<feature type="transmembrane region" description="Helical" evidence="1">
    <location>
        <begin position="2625"/>
        <end position="2646"/>
    </location>
</feature>
<gene>
    <name evidence="3" type="ORF">PSON_ATCC_30995.1.T0210020</name>
</gene>
<keyword evidence="1" id="KW-0812">Transmembrane</keyword>
<evidence type="ECO:0000313" key="4">
    <source>
        <dbReference type="Proteomes" id="UP000692954"/>
    </source>
</evidence>
<sequence length="2955" mass="346499">MLFETKGFLCLVTLFCQCFCSQFNENVLISSSYPMEMSEIKISYPTQLEFWSFYVANWKTTSYPWIEQQPDPNKQKYLLLFLIKTAEDQKVFAFMFSNPVTTIDYITHTMYVDGKTVDLYFNPSQYEGVWILNTISFYKNLLYYDSFGPYYNDYYYFSFKQFLKNIQFYVGGSGIILNKYELSIFKGRLSKLFFYYYEREISALYWERINVIRQNEHQERISLIPDLVNFDGVIQKEFEFDQFGRKFCLFGWAKYYTLDAYLLKKYLLVRLTIFKNYLDEINIGDEILKVTVDINLSNKEQCGYDVISHHTFYPYPDRIFSKATNFKVSLRNDLPYFELLSKWHFISFEYGLDKRKDRKTQFRINYFDNQILKSHVYELGDQKYNTLFTNTKYYAFFGGDYTVYDKMKGQLVHFYFVSNLQTDLNIKYYCHYSCLTCDGPLISNCLSCHDNNERVFLEDFHQCVCPIGQFEKEQQCQSYSDLYPQLNQNEIKVELSKSQCLFGYFYLPANQQCIKCPQWNSYDLFCADCILNPSSWYIKPICTIDYITQQTSLDQDAYTQQIRSTIDYDLYYIDNNYQLILLEGVYNFCDITKINIETCQEFGIQHLQNSIFGFCKQNRYYTNFNCVLLDQACTKVNINEKKCLQCLTGYYISDDGTSCLECSHSCKNCFSLNKCLSCEPGYGLKKDECQKCGNFCKACKFSERFKIMQCLMCSDNQLYFLSLNAQDCKINEKQNCIYAYEIGVQDKITNSLDHDFQPYQGETIMKCAKCKKGYYFHDSYLNCLHGYIDNCEEFYESRIDNYLLAQICLFGSYNPNLIVYSFIDQCSKFKLNFVYCLVQQITAAYDVNQQLFIKKASHICLVCDNGYYAVKKTGQCQSCPLELHCLSCFQQNKFTKDNWKNDIRSFYSIIINRYDVDHKFIDYGLSQNDLDYEIICSACLPGYELNGEQCIEICPEKCLECVLLNNKNVCVKCQQGLNGRNRGLVNNKCINCPFNCEFCKERDQEEILSINPMFQNQDFLYFSNYCIIGFSGIQDQQLGLYVECQDGPCIKQIIFNLNLICNADEYYDQIAQFQKEEDKIKFQQDNILSDHLFSTQNFAQFEKKEFYQMTNEQQIKQIIIRITSQKQQICLVNDQLQISQNFSANIFSAIDVELEIQGNNITTFKFQKQLFFINFKRVRIEGIQFEIQYFVFGPNLLKFTSLFNQTVEIVDVIYQQDYNLTTFYIIIENSENVLIQNFFVKNCTRQFQIQALIKIEQIKSFQTIKIQNFKIMHSSFFNTNVFYFDLKENDVVEIKELNIEQSVFNQSLILQSKGSLKMKQIHIFSCLIYSQMGLLTINNLKHFELISFDFKLNSIYSGKIINLNPNSILSDLNFEQNKLYNNSLLIYNAITDIEYIYMEKILFSLNQHSDNTKFIKINSTILPKKEIIMNQIQLLKNELVNIPNLANIEFIDAALIYLEISFLQIQDLIIQKAYGIPDLFVVNANELKLSQIIIKQLDNQPLKGLFQDYDCLSKQNNNQNDYIWIQILNVPNIDIQQISISKAYTKNQPFIQIKSSILKTQIKKIFMSEMYFNGNLLLTTNKFNTVSLIQISSEEDYKIEIKNSIFERNIMHQYISIDQINSGLVFFFDCTSCTLLLNNLQVLENIVTNSSNSIIFIQSKSIIIENSTFIKNSLFDYQILQPYLYWGFLEDQEIFIEQIQETFPIIVKTGNGKIICQYIVIQNIIISNSSRSGFEIHLEKEASMYVKDTVINSIIDLFMNENENGGAFLIDSSTSVTSDIQFKNISANNIYCRNKGGLIYIQNIQESTTIQLNDIFINDVYSLKGSIFYVEFSLYGKSHQQFKLENLYIRNNQQGYLRFMNKFNQLNQKQLLELKLGRSLFEISYAKIVSIKNLQILQLFQESLGILNQISSAEIQNCNIINSTTLNSLIRFQQMQNNSTIRIVNFQGSNIEILDQIPIKEKCNQMEINIQFEKQICQKEMNLYASPISLQYKQMQDSLSNSYCIINQINLQQSQPISGLIDINPQATQIFISDLFFFNIYCKICQKGLLNVNIQEDQTIIIMNNIFFENNQCGQLSCLNIIKDIKKFRILQTLFLSIHQKKYDFQLQNFRCISNFAYKGTCLYIQNITTLIKNSIFENNTAESQGGSIYVLGFDSFYILNSLVQYNKAQSGGGLYFQDQISQNLIKQGSIIEENIATVFGNNFAQLPSQLKVTLDLQNFLPKIKILEREDILIEEIQIQQNQIFQNATSNILYVPNGQPILKYQYFDQQKKEYIAYNLHLRLSALDQFNNIQENLNDTKCQINGRILNENEDLDFTQNFTSLSSVLFDQSEYNFDNIIFYLDDQQNLTLQLQFNCNSIFIPIYGKNQEITGYHNNYFIRMNIKSLPCQIGEIKSLYDGTCQPCNASQGLYSLVLNSNNCSQKDDFSTIEIKSAQLKLKPGFWRPYFDTDQISQCINLLSNCNGGWIEGDISCFYGHVGALCEECDIYNLRGQGHFSTSSKYSCGSCVDNNQNIVAITAISIWTLISILISVKSNIKLNEQMILKKIISRIFLTKIQYHSNFGILIKLTTHHLQIVSVIFTFKFQTPVDVDNFFNSVSNPIQTITHSLDCFLLEVFVIPIHYSRIIWQLFMPFIYIMLFLGLYWIALFLDRLQYNLNVITTTLIYMYIYLQPYLVGGLISLISYRQISGFQWIQANVNNRYDTEIHQNWLLRFCLPVLILIAIIIPLFFFISLYSNKSKLHLKRTRQKWGYLYNEYKLDAYYWELIKIVIKELLIIFLSYYEENIVKKGILLLSLVYLYQELSQKYQPFVSYILNNLDAYSAKVCVISIAVGIGIYIDQLNQSYEIQIPYLLILLTFNLHYFIRILKEIVSSYVDENAFFFDTIKEYIIVKFPKVQQFHILKKLFQNRNEQKKRIALRFFKLKKYLIIQAQNIIRCKQNYGVKIISQSTQHYSYI</sequence>
<comment type="caution">
    <text evidence="3">The sequence shown here is derived from an EMBL/GenBank/DDBJ whole genome shotgun (WGS) entry which is preliminary data.</text>
</comment>
<feature type="transmembrane region" description="Helical" evidence="1">
    <location>
        <begin position="2760"/>
        <end position="2778"/>
    </location>
</feature>